<evidence type="ECO:0000256" key="8">
    <source>
        <dbReference type="SAM" id="SignalP"/>
    </source>
</evidence>
<accession>A0A7S7SKC4</accession>
<dbReference type="CDD" id="cd08662">
    <property type="entry name" value="M13"/>
    <property type="match status" value="1"/>
</dbReference>
<evidence type="ECO:0000313" key="11">
    <source>
        <dbReference type="EMBL" id="QOY87321.1"/>
    </source>
</evidence>
<dbReference type="Pfam" id="PF05649">
    <property type="entry name" value="Peptidase_M13_N"/>
    <property type="match status" value="1"/>
</dbReference>
<dbReference type="Pfam" id="PF01431">
    <property type="entry name" value="Peptidase_M13"/>
    <property type="match status" value="1"/>
</dbReference>
<dbReference type="InterPro" id="IPR018497">
    <property type="entry name" value="Peptidase_M13_C"/>
</dbReference>
<feature type="domain" description="Peptidase M13 N-terminal" evidence="10">
    <location>
        <begin position="38"/>
        <end position="418"/>
    </location>
</feature>
<feature type="signal peptide" evidence="8">
    <location>
        <begin position="1"/>
        <end position="19"/>
    </location>
</feature>
<feature type="chain" id="PRO_5032455151" evidence="8">
    <location>
        <begin position="20"/>
        <end position="674"/>
    </location>
</feature>
<sequence>MKLHHTLLLGACLATILSAQQTGSSGIDRSNLDTTCKPCDDFWRYANGGWLDKNPIPGRYPSWGTMSVMSEGNRERLRTILEAAAANKSAPASSNERKIGDFYASCMDTAAIESRGLKPIQPQLDRIAAVKDVAGMTAALNDFQQMTPIGPYFVMSGQDLKSSKDVIANIGVGGISLPDRDYYFKTDPRSVKIREEFVTHVTKMMELLGDKPEVAAAEAKAVLEFETALASSMMTNVQRRDPDARYHKMDMAGLKALAPGLDWTGLFKQFHIAESTAINVGEPETLKKLNAQLTAASLADWKTWTRWRTVSTAADMLPKAFEDEDFRFSRTVLSGVKEQQPRWQTCTNAVDRNLGEALGEVFVKKHFPPEAKRRMNELVENLRISLREQLQAADWLTPETRKNAVAKLNAFVPKVGYPDKWRDYSAVKVDPKAYFENTRVASLNNRLYQLSKIGKPVNRNDWGMTPPTVNAYYSPLMNEIVFPAGILQSPMFDLQADDAVNYGAIAAVIGHEMGHGFDDQGSKFDAEGNRKDWWTVEDRQKFDAKAGCVIHQFDTMDVGEGLHHTGKLVVGEAMGDLGGLTLAYEAYKRTLKGKPGPVIDGFTADQRFFLAFARVWGSQYRPEAMRLQLNTNPHPLAKFRANGTVMNMPAFYEAFHCKQGDPMVRPVEQQCKLW</sequence>
<dbReference type="RefSeq" id="WP_194448990.1">
    <property type="nucleotide sequence ID" value="NZ_CP063849.1"/>
</dbReference>
<dbReference type="GO" id="GO:0005886">
    <property type="term" value="C:plasma membrane"/>
    <property type="evidence" value="ECO:0007669"/>
    <property type="project" value="TreeGrafter"/>
</dbReference>
<evidence type="ECO:0000259" key="9">
    <source>
        <dbReference type="Pfam" id="PF01431"/>
    </source>
</evidence>
<dbReference type="Gene3D" id="3.40.390.10">
    <property type="entry name" value="Collagenase (Catalytic Domain)"/>
    <property type="match status" value="1"/>
</dbReference>
<evidence type="ECO:0000256" key="7">
    <source>
        <dbReference type="ARBA" id="ARBA00023049"/>
    </source>
</evidence>
<dbReference type="PANTHER" id="PTHR11733:SF167">
    <property type="entry name" value="FI17812P1-RELATED"/>
    <property type="match status" value="1"/>
</dbReference>
<comment type="similarity">
    <text evidence="2">Belongs to the peptidase M13 family.</text>
</comment>
<dbReference type="AlphaFoldDB" id="A0A7S7SKC4"/>
<evidence type="ECO:0000256" key="4">
    <source>
        <dbReference type="ARBA" id="ARBA00022723"/>
    </source>
</evidence>
<evidence type="ECO:0000313" key="12">
    <source>
        <dbReference type="Proteomes" id="UP000593892"/>
    </source>
</evidence>
<dbReference type="GO" id="GO:0016485">
    <property type="term" value="P:protein processing"/>
    <property type="evidence" value="ECO:0007669"/>
    <property type="project" value="TreeGrafter"/>
</dbReference>
<keyword evidence="3" id="KW-0645">Protease</keyword>
<organism evidence="11 12">
    <name type="scientific">Paludibaculum fermentans</name>
    <dbReference type="NCBI Taxonomy" id="1473598"/>
    <lineage>
        <taxon>Bacteria</taxon>
        <taxon>Pseudomonadati</taxon>
        <taxon>Acidobacteriota</taxon>
        <taxon>Terriglobia</taxon>
        <taxon>Bryobacterales</taxon>
        <taxon>Bryobacteraceae</taxon>
        <taxon>Paludibaculum</taxon>
    </lineage>
</organism>
<dbReference type="Proteomes" id="UP000593892">
    <property type="component" value="Chromosome"/>
</dbReference>
<protein>
    <submittedName>
        <fullName evidence="11">M13 family metallopeptidase</fullName>
    </submittedName>
</protein>
<evidence type="ECO:0000256" key="6">
    <source>
        <dbReference type="ARBA" id="ARBA00022833"/>
    </source>
</evidence>
<dbReference type="SUPFAM" id="SSF55486">
    <property type="entry name" value="Metalloproteases ('zincins'), catalytic domain"/>
    <property type="match status" value="1"/>
</dbReference>
<keyword evidence="12" id="KW-1185">Reference proteome</keyword>
<keyword evidence="4" id="KW-0479">Metal-binding</keyword>
<keyword evidence="7" id="KW-0482">Metalloprotease</keyword>
<dbReference type="PROSITE" id="PS51885">
    <property type="entry name" value="NEPRILYSIN"/>
    <property type="match status" value="1"/>
</dbReference>
<dbReference type="InterPro" id="IPR042089">
    <property type="entry name" value="Peptidase_M13_dom_2"/>
</dbReference>
<dbReference type="PANTHER" id="PTHR11733">
    <property type="entry name" value="ZINC METALLOPROTEASE FAMILY M13 NEPRILYSIN-RELATED"/>
    <property type="match status" value="1"/>
</dbReference>
<dbReference type="InterPro" id="IPR024079">
    <property type="entry name" value="MetalloPept_cat_dom_sf"/>
</dbReference>
<evidence type="ECO:0000256" key="3">
    <source>
        <dbReference type="ARBA" id="ARBA00022670"/>
    </source>
</evidence>
<reference evidence="11 12" key="1">
    <citation type="submission" date="2020-10" db="EMBL/GenBank/DDBJ databases">
        <title>Complete genome sequence of Paludibaculum fermentans P105T, a facultatively anaerobic acidobacterium capable of dissimilatory Fe(III) reduction.</title>
        <authorList>
            <person name="Dedysh S.N."/>
            <person name="Beletsky A.V."/>
            <person name="Kulichevskaya I.S."/>
            <person name="Mardanov A.V."/>
            <person name="Ravin N.V."/>
        </authorList>
    </citation>
    <scope>NUCLEOTIDE SEQUENCE [LARGE SCALE GENOMIC DNA]</scope>
    <source>
        <strain evidence="11 12">P105</strain>
    </source>
</reference>
<evidence type="ECO:0000256" key="2">
    <source>
        <dbReference type="ARBA" id="ARBA00007357"/>
    </source>
</evidence>
<dbReference type="KEGG" id="pfer:IRI77_31915"/>
<gene>
    <name evidence="11" type="ORF">IRI77_31915</name>
</gene>
<keyword evidence="8" id="KW-0732">Signal</keyword>
<name>A0A7S7SKC4_PALFE</name>
<evidence type="ECO:0000259" key="10">
    <source>
        <dbReference type="Pfam" id="PF05649"/>
    </source>
</evidence>
<keyword evidence="5" id="KW-0378">Hydrolase</keyword>
<proteinExistence type="inferred from homology"/>
<evidence type="ECO:0000256" key="5">
    <source>
        <dbReference type="ARBA" id="ARBA00022801"/>
    </source>
</evidence>
<dbReference type="Gene3D" id="1.10.1380.10">
    <property type="entry name" value="Neutral endopeptidase , domain2"/>
    <property type="match status" value="1"/>
</dbReference>
<feature type="domain" description="Peptidase M13 C-terminal" evidence="9">
    <location>
        <begin position="470"/>
        <end position="671"/>
    </location>
</feature>
<dbReference type="PRINTS" id="PR00786">
    <property type="entry name" value="NEPRILYSIN"/>
</dbReference>
<keyword evidence="6" id="KW-0862">Zinc</keyword>
<comment type="cofactor">
    <cofactor evidence="1">
        <name>Zn(2+)</name>
        <dbReference type="ChEBI" id="CHEBI:29105"/>
    </cofactor>
</comment>
<dbReference type="InterPro" id="IPR000718">
    <property type="entry name" value="Peptidase_M13"/>
</dbReference>
<evidence type="ECO:0000256" key="1">
    <source>
        <dbReference type="ARBA" id="ARBA00001947"/>
    </source>
</evidence>
<dbReference type="GO" id="GO:0004222">
    <property type="term" value="F:metalloendopeptidase activity"/>
    <property type="evidence" value="ECO:0007669"/>
    <property type="project" value="InterPro"/>
</dbReference>
<dbReference type="EMBL" id="CP063849">
    <property type="protein sequence ID" value="QOY87321.1"/>
    <property type="molecule type" value="Genomic_DNA"/>
</dbReference>
<dbReference type="InterPro" id="IPR008753">
    <property type="entry name" value="Peptidase_M13_N"/>
</dbReference>
<dbReference type="GO" id="GO:0046872">
    <property type="term" value="F:metal ion binding"/>
    <property type="evidence" value="ECO:0007669"/>
    <property type="project" value="UniProtKB-KW"/>
</dbReference>